<evidence type="ECO:0000313" key="1">
    <source>
        <dbReference type="EMBL" id="KAJ5121480.1"/>
    </source>
</evidence>
<comment type="caution">
    <text evidence="1">The sequence shown here is derived from an EMBL/GenBank/DDBJ whole genome shotgun (WGS) entry which is preliminary data.</text>
</comment>
<dbReference type="AlphaFoldDB" id="A0A9W9GJL6"/>
<reference evidence="1" key="1">
    <citation type="submission" date="2022-11" db="EMBL/GenBank/DDBJ databases">
        <authorList>
            <person name="Petersen C."/>
        </authorList>
    </citation>
    <scope>NUCLEOTIDE SEQUENCE</scope>
    <source>
        <strain evidence="1">IBT 22155</strain>
    </source>
</reference>
<evidence type="ECO:0000313" key="2">
    <source>
        <dbReference type="Proteomes" id="UP001149079"/>
    </source>
</evidence>
<proteinExistence type="predicted"/>
<keyword evidence="2" id="KW-1185">Reference proteome</keyword>
<protein>
    <submittedName>
        <fullName evidence="1">Uncharacterized protein</fullName>
    </submittedName>
</protein>
<sequence length="91" mass="10304">MRGRSSGAAECTHSDPIPTLSYHIRKDHYDINCTNEHSTLNTEVSGAHARVQCTARWDRRTVLLVDHFVSGIWILEGQGFKIELRMEEGHG</sequence>
<dbReference type="GeneID" id="81409355"/>
<dbReference type="EMBL" id="JAPQKL010000007">
    <property type="protein sequence ID" value="KAJ5121480.1"/>
    <property type="molecule type" value="Genomic_DNA"/>
</dbReference>
<dbReference type="Proteomes" id="UP001149079">
    <property type="component" value="Unassembled WGS sequence"/>
</dbReference>
<accession>A0A9W9GJL6</accession>
<name>A0A9W9GJL6_9EURO</name>
<dbReference type="RefSeq" id="XP_056517984.1">
    <property type="nucleotide sequence ID" value="XM_056670185.1"/>
</dbReference>
<gene>
    <name evidence="1" type="ORF">N7515_009441</name>
</gene>
<organism evidence="1 2">
    <name type="scientific">Penicillium bovifimosum</name>
    <dbReference type="NCBI Taxonomy" id="126998"/>
    <lineage>
        <taxon>Eukaryota</taxon>
        <taxon>Fungi</taxon>
        <taxon>Dikarya</taxon>
        <taxon>Ascomycota</taxon>
        <taxon>Pezizomycotina</taxon>
        <taxon>Eurotiomycetes</taxon>
        <taxon>Eurotiomycetidae</taxon>
        <taxon>Eurotiales</taxon>
        <taxon>Aspergillaceae</taxon>
        <taxon>Penicillium</taxon>
    </lineage>
</organism>
<reference evidence="1" key="2">
    <citation type="journal article" date="2023" name="IMA Fungus">
        <title>Comparative genomic study of the Penicillium genus elucidates a diverse pangenome and 15 lateral gene transfer events.</title>
        <authorList>
            <person name="Petersen C."/>
            <person name="Sorensen T."/>
            <person name="Nielsen M.R."/>
            <person name="Sondergaard T.E."/>
            <person name="Sorensen J.L."/>
            <person name="Fitzpatrick D.A."/>
            <person name="Frisvad J.C."/>
            <person name="Nielsen K.L."/>
        </authorList>
    </citation>
    <scope>NUCLEOTIDE SEQUENCE</scope>
    <source>
        <strain evidence="1">IBT 22155</strain>
    </source>
</reference>